<organism evidence="4 5">
    <name type="scientific">Streptomyces corynorhini</name>
    <dbReference type="NCBI Taxonomy" id="2282652"/>
    <lineage>
        <taxon>Bacteria</taxon>
        <taxon>Bacillati</taxon>
        <taxon>Actinomycetota</taxon>
        <taxon>Actinomycetes</taxon>
        <taxon>Kitasatosporales</taxon>
        <taxon>Streptomycetaceae</taxon>
        <taxon>Streptomyces</taxon>
    </lineage>
</organism>
<dbReference type="Pfam" id="PF00271">
    <property type="entry name" value="Helicase_C"/>
    <property type="match status" value="1"/>
</dbReference>
<dbReference type="CDD" id="cd18785">
    <property type="entry name" value="SF2_C"/>
    <property type="match status" value="1"/>
</dbReference>
<dbReference type="GO" id="GO:0016787">
    <property type="term" value="F:hydrolase activity"/>
    <property type="evidence" value="ECO:0007669"/>
    <property type="project" value="InterPro"/>
</dbReference>
<dbReference type="SMART" id="SM00490">
    <property type="entry name" value="HELICc"/>
    <property type="match status" value="1"/>
</dbReference>
<dbReference type="InterPro" id="IPR006935">
    <property type="entry name" value="Helicase/UvrB_N"/>
</dbReference>
<dbReference type="InterPro" id="IPR027417">
    <property type="entry name" value="P-loop_NTPase"/>
</dbReference>
<evidence type="ECO:0008006" key="6">
    <source>
        <dbReference type="Google" id="ProtNLM"/>
    </source>
</evidence>
<dbReference type="Proteomes" id="UP000253741">
    <property type="component" value="Unassembled WGS sequence"/>
</dbReference>
<evidence type="ECO:0000313" key="5">
    <source>
        <dbReference type="Proteomes" id="UP000253741"/>
    </source>
</evidence>
<comment type="caution">
    <text evidence="4">The sequence shown here is derived from an EMBL/GenBank/DDBJ whole genome shotgun (WGS) entry which is preliminary data.</text>
</comment>
<feature type="domain" description="Helicase C-terminal" evidence="3">
    <location>
        <begin position="270"/>
        <end position="458"/>
    </location>
</feature>
<dbReference type="PROSITE" id="PS51194">
    <property type="entry name" value="HELICASE_CTER"/>
    <property type="match status" value="1"/>
</dbReference>
<evidence type="ECO:0000259" key="2">
    <source>
        <dbReference type="PROSITE" id="PS51192"/>
    </source>
</evidence>
<dbReference type="RefSeq" id="WP_114622610.1">
    <property type="nucleotide sequence ID" value="NZ_QQNA01000033.1"/>
</dbReference>
<evidence type="ECO:0000313" key="4">
    <source>
        <dbReference type="EMBL" id="RDG39067.1"/>
    </source>
</evidence>
<dbReference type="SUPFAM" id="SSF52540">
    <property type="entry name" value="P-loop containing nucleoside triphosphate hydrolases"/>
    <property type="match status" value="2"/>
</dbReference>
<dbReference type="Pfam" id="PF04851">
    <property type="entry name" value="ResIII"/>
    <property type="match status" value="2"/>
</dbReference>
<evidence type="ECO:0000259" key="3">
    <source>
        <dbReference type="PROSITE" id="PS51194"/>
    </source>
</evidence>
<protein>
    <recommendedName>
        <fullName evidence="6">DEAD/DEAH box helicase</fullName>
    </recommendedName>
</protein>
<dbReference type="Pfam" id="PF03457">
    <property type="entry name" value="HA"/>
    <property type="match status" value="3"/>
</dbReference>
<feature type="compositionally biased region" description="Polar residues" evidence="1">
    <location>
        <begin position="781"/>
        <end position="793"/>
    </location>
</feature>
<dbReference type="AlphaFoldDB" id="A0A370BB75"/>
<dbReference type="Gene3D" id="3.40.50.300">
    <property type="entry name" value="P-loop containing nucleotide triphosphate hydrolases"/>
    <property type="match status" value="3"/>
</dbReference>
<proteinExistence type="predicted"/>
<dbReference type="PANTHER" id="PTHR47396:SF1">
    <property type="entry name" value="ATP-DEPENDENT HELICASE IRC3-RELATED"/>
    <property type="match status" value="1"/>
</dbReference>
<keyword evidence="5" id="KW-1185">Reference proteome</keyword>
<dbReference type="InterPro" id="IPR005114">
    <property type="entry name" value="Helicase_assoc"/>
</dbReference>
<dbReference type="GO" id="GO:0005829">
    <property type="term" value="C:cytosol"/>
    <property type="evidence" value="ECO:0007669"/>
    <property type="project" value="TreeGrafter"/>
</dbReference>
<gene>
    <name evidence="4" type="ORF">DVH02_05850</name>
</gene>
<dbReference type="OrthoDB" id="9776021at2"/>
<accession>A0A370BB75</accession>
<evidence type="ECO:0000256" key="1">
    <source>
        <dbReference type="SAM" id="MobiDB-lite"/>
    </source>
</evidence>
<sequence>MQLDLSGERLSSKLWTRQRDAADCVLNAFAMGRTRQQVIMPCGTGKTHLAVHVAHEITTNSRSLTLLPTLDLLNQTARVWYTAGRPGRYLGVCSDRQTSEPVLDGILTMTGDPAQLAHAVRDADGPVNVFATYAALKKLRLAHHDHQLPRWDIAIVDEAHRTAGARSKAWGTIHDDDAIPARHRLYLTATPRIWDVNRGIVTEPIASMDDVSLYGTVAYRYSLAEAIHEGRLADYRIAAPEIHHPQLRAFLTSRAKRGRTPQADAARVAAAQLALLKAREDHHIQRAVSFSRSIAQCDALAETLPQTAAAIPGGHADGLWVSSIHHKHSRQVRRERMSHFGQAPADQRKGSLAELRVLCNVRLCVEGVDFPLADSVLFADPKQSTIDIIQAIGRALRIGPGMNKVSTLIIPVLFGPGQRPEEATFGTPYHLLHQVMIALRAYDEHYFYRLPISGRRLLISTPDYAIRPARALEIAPHLMLRIMEPEPDIWDAGMAAGRAFHTAHGHLDVLSNHITDDGFHLGCWLGYQRALKAAGHLPAARVAALATFDITWRHDPDSTETFLETAQAYAREHGHLLPRDAQETYQRRPLAQWLLQQRRQDDAGTLPDPYRRALRDIDRWWNPHWSDAWQRTLARVRDSTSPPVITPGPLPGDADQATRWLDRQFDMFPTLTKEQRQQLAALPFKDSPLALALHRTPTNHFAGGLRAARHFYRQHHHLQVPPDFHAGEGDRRFPLGPWIADLRAQARQDALGSEEIASLEALAMEWTPALQHAQTPPAPLPSTQTPAAVTGNSADGEEPALQDTAALVGAHDPVFWTAESEPPPGLTPMIFGGGGHRTLISMPAGAGKTTTIASAVLELAPETCLILGPDVLHLRKAAATWRKVGDRPHAGLGFGPHGGTRLTSAADLADWIRQQPPGALMFARYADARLVADSHRRHDLPAWGHLVVEEAHRTAEGIITPEHPYADIHYDDRILARRRIYLTATPRIPRQMAPGLKARDVDWAVHMPAQKIFGSHVVPTSRQALEDEELLASCQLAVVRVRRNPASRRPRQWSTEANATAQIIERLRLRRVVAVLATRAEAQKFAMQLAVDMLDAEIHLEGDPAGRHAHDQPVIHCVRRSYSPMPRNLDAIVLPDPNCTATQLVNVLRPLMAQDVRHVARTRVLVPHAVDSDNDPPSDQSLLVQRVTAAFWAHDPTEPIASPR</sequence>
<dbReference type="PROSITE" id="PS51192">
    <property type="entry name" value="HELICASE_ATP_BIND_1"/>
    <property type="match status" value="1"/>
</dbReference>
<dbReference type="EMBL" id="QQNA01000033">
    <property type="protein sequence ID" value="RDG39067.1"/>
    <property type="molecule type" value="Genomic_DNA"/>
</dbReference>
<dbReference type="PANTHER" id="PTHR47396">
    <property type="entry name" value="TYPE I RESTRICTION ENZYME ECOKI R PROTEIN"/>
    <property type="match status" value="1"/>
</dbReference>
<feature type="region of interest" description="Disordered" evidence="1">
    <location>
        <begin position="771"/>
        <end position="797"/>
    </location>
</feature>
<dbReference type="InterPro" id="IPR050742">
    <property type="entry name" value="Helicase_Restrict-Modif_Enz"/>
</dbReference>
<dbReference type="InterPro" id="IPR014001">
    <property type="entry name" value="Helicase_ATP-bd"/>
</dbReference>
<name>A0A370BB75_9ACTN</name>
<dbReference type="InterPro" id="IPR001650">
    <property type="entry name" value="Helicase_C-like"/>
</dbReference>
<dbReference type="SMART" id="SM00487">
    <property type="entry name" value="DEXDc"/>
    <property type="match status" value="2"/>
</dbReference>
<dbReference type="GO" id="GO:0003677">
    <property type="term" value="F:DNA binding"/>
    <property type="evidence" value="ECO:0007669"/>
    <property type="project" value="InterPro"/>
</dbReference>
<feature type="domain" description="Helicase ATP-binding" evidence="2">
    <location>
        <begin position="27"/>
        <end position="209"/>
    </location>
</feature>
<reference evidence="4 5" key="1">
    <citation type="submission" date="2018-07" db="EMBL/GenBank/DDBJ databases">
        <title>Streptomyces species from bats.</title>
        <authorList>
            <person name="Dunlap C."/>
        </authorList>
    </citation>
    <scope>NUCLEOTIDE SEQUENCE [LARGE SCALE GENOMIC DNA]</scope>
    <source>
        <strain evidence="4 5">AC230</strain>
    </source>
</reference>
<dbReference type="GO" id="GO:0005524">
    <property type="term" value="F:ATP binding"/>
    <property type="evidence" value="ECO:0007669"/>
    <property type="project" value="InterPro"/>
</dbReference>
<dbReference type="Gene3D" id="6.10.140.530">
    <property type="match status" value="2"/>
</dbReference>